<protein>
    <submittedName>
        <fullName evidence="1">Uncharacterized protein</fullName>
    </submittedName>
</protein>
<dbReference type="PANTHER" id="PTHR43167">
    <property type="entry name" value="PUTATIVE (AFU_ORTHOLOGUE AFUA_6G01830)-RELATED"/>
    <property type="match status" value="1"/>
</dbReference>
<dbReference type="Gene3D" id="3.40.50.150">
    <property type="entry name" value="Vaccinia Virus protein VP39"/>
    <property type="match status" value="1"/>
</dbReference>
<reference evidence="1" key="1">
    <citation type="submission" date="2022-03" db="EMBL/GenBank/DDBJ databases">
        <title>Draft Genome Sequence of Firmicute Strain S0AB, a Heterotrophic Iron/Sulfur-Oxidizing Extreme Acidophile.</title>
        <authorList>
            <person name="Vergara E."/>
            <person name="Pakostova E."/>
            <person name="Johnson D.B."/>
            <person name="Holmes D.S."/>
        </authorList>
    </citation>
    <scope>NUCLEOTIDE SEQUENCE</scope>
    <source>
        <strain evidence="1">S0AB</strain>
    </source>
</reference>
<organism evidence="1 2">
    <name type="scientific">Sulfoacidibacillus ferrooxidans</name>
    <dbReference type="NCBI Taxonomy" id="2005001"/>
    <lineage>
        <taxon>Bacteria</taxon>
        <taxon>Bacillati</taxon>
        <taxon>Bacillota</taxon>
        <taxon>Bacilli</taxon>
        <taxon>Bacillales</taxon>
        <taxon>Alicyclobacillaceae</taxon>
        <taxon>Sulfoacidibacillus</taxon>
    </lineage>
</organism>
<keyword evidence="2" id="KW-1185">Reference proteome</keyword>
<evidence type="ECO:0000313" key="1">
    <source>
        <dbReference type="EMBL" id="MCI0184732.1"/>
    </source>
</evidence>
<dbReference type="Pfam" id="PF13578">
    <property type="entry name" value="Methyltransf_24"/>
    <property type="match status" value="1"/>
</dbReference>
<gene>
    <name evidence="1" type="ORF">MM817_03029</name>
</gene>
<evidence type="ECO:0000313" key="2">
    <source>
        <dbReference type="Proteomes" id="UP001139263"/>
    </source>
</evidence>
<dbReference type="SUPFAM" id="SSF53335">
    <property type="entry name" value="S-adenosyl-L-methionine-dependent methyltransferases"/>
    <property type="match status" value="1"/>
</dbReference>
<proteinExistence type="predicted"/>
<name>A0A9X1VEV8_9BACL</name>
<dbReference type="EMBL" id="JALBUF010000023">
    <property type="protein sequence ID" value="MCI0184732.1"/>
    <property type="molecule type" value="Genomic_DNA"/>
</dbReference>
<comment type="caution">
    <text evidence="1">The sequence shown here is derived from an EMBL/GenBank/DDBJ whole genome shotgun (WGS) entry which is preliminary data.</text>
</comment>
<dbReference type="AlphaFoldDB" id="A0A9X1VEV8"/>
<sequence>MQRPTLVNQAVNLADSLGFKKSCLNEVGELLYVLAGYVQLGKIAEIGTGCGVGTAWIASATSLDVYTVDNDHKRAIEAGILFSECSNVHSICGDWEQILQQGPFQLVFVDAKPAKLEGSDKVINATEVGGLIVIDDLTPIEFWADEWKGKPDPVRDTWLRHNQLASIEIRTSTKASAIIARRIA</sequence>
<dbReference type="InterPro" id="IPR029063">
    <property type="entry name" value="SAM-dependent_MTases_sf"/>
</dbReference>
<accession>A0A9X1VEV8</accession>
<dbReference type="RefSeq" id="WP_241716646.1">
    <property type="nucleotide sequence ID" value="NZ_JALBUF010000023.1"/>
</dbReference>
<dbReference type="Proteomes" id="UP001139263">
    <property type="component" value="Unassembled WGS sequence"/>
</dbReference>
<dbReference type="PANTHER" id="PTHR43167:SF1">
    <property type="entry name" value="PUTATIVE (AFU_ORTHOLOGUE AFUA_6G01830)-RELATED"/>
    <property type="match status" value="1"/>
</dbReference>